<dbReference type="Pfam" id="PF00440">
    <property type="entry name" value="TetR_N"/>
    <property type="match status" value="1"/>
</dbReference>
<dbReference type="SUPFAM" id="SSF46689">
    <property type="entry name" value="Homeodomain-like"/>
    <property type="match status" value="1"/>
</dbReference>
<dbReference type="PROSITE" id="PS50977">
    <property type="entry name" value="HTH_TETR_2"/>
    <property type="match status" value="1"/>
</dbReference>
<keyword evidence="3" id="KW-0804">Transcription</keyword>
<accession>A0A918L951</accession>
<dbReference type="PANTHER" id="PTHR30055">
    <property type="entry name" value="HTH-TYPE TRANSCRIPTIONAL REGULATOR RUTR"/>
    <property type="match status" value="1"/>
</dbReference>
<evidence type="ECO:0000313" key="7">
    <source>
        <dbReference type="Proteomes" id="UP000660680"/>
    </source>
</evidence>
<dbReference type="PANTHER" id="PTHR30055:SF234">
    <property type="entry name" value="HTH-TYPE TRANSCRIPTIONAL REGULATOR BETI"/>
    <property type="match status" value="1"/>
</dbReference>
<dbReference type="AlphaFoldDB" id="A0A918L951"/>
<evidence type="ECO:0000259" key="5">
    <source>
        <dbReference type="PROSITE" id="PS50977"/>
    </source>
</evidence>
<dbReference type="InterPro" id="IPR009057">
    <property type="entry name" value="Homeodomain-like_sf"/>
</dbReference>
<dbReference type="Gene3D" id="1.10.357.10">
    <property type="entry name" value="Tetracycline Repressor, domain 2"/>
    <property type="match status" value="1"/>
</dbReference>
<evidence type="ECO:0000313" key="6">
    <source>
        <dbReference type="EMBL" id="GGS22750.1"/>
    </source>
</evidence>
<dbReference type="Pfam" id="PF17940">
    <property type="entry name" value="TetR_C_31"/>
    <property type="match status" value="1"/>
</dbReference>
<keyword evidence="2 4" id="KW-0238">DNA-binding</keyword>
<evidence type="ECO:0000256" key="4">
    <source>
        <dbReference type="PROSITE-ProRule" id="PRU00335"/>
    </source>
</evidence>
<evidence type="ECO:0000256" key="2">
    <source>
        <dbReference type="ARBA" id="ARBA00023125"/>
    </source>
</evidence>
<feature type="DNA-binding region" description="H-T-H motif" evidence="4">
    <location>
        <begin position="28"/>
        <end position="47"/>
    </location>
</feature>
<reference evidence="6" key="1">
    <citation type="journal article" date="2014" name="Int. J. Syst. Evol. Microbiol.">
        <title>Complete genome sequence of Corynebacterium casei LMG S-19264T (=DSM 44701T), isolated from a smear-ripened cheese.</title>
        <authorList>
            <consortium name="US DOE Joint Genome Institute (JGI-PGF)"/>
            <person name="Walter F."/>
            <person name="Albersmeier A."/>
            <person name="Kalinowski J."/>
            <person name="Ruckert C."/>
        </authorList>
    </citation>
    <scope>NUCLEOTIDE SEQUENCE</scope>
    <source>
        <strain evidence="6">JCM 3276</strain>
    </source>
</reference>
<reference evidence="6" key="2">
    <citation type="submission" date="2020-09" db="EMBL/GenBank/DDBJ databases">
        <authorList>
            <person name="Sun Q."/>
            <person name="Ohkuma M."/>
        </authorList>
    </citation>
    <scope>NUCLEOTIDE SEQUENCE</scope>
    <source>
        <strain evidence="6">JCM 3276</strain>
    </source>
</reference>
<dbReference type="InterPro" id="IPR001647">
    <property type="entry name" value="HTH_TetR"/>
</dbReference>
<dbReference type="PRINTS" id="PR00455">
    <property type="entry name" value="HTHTETR"/>
</dbReference>
<protein>
    <submittedName>
        <fullName evidence="6">TetR family transcriptional regulator</fullName>
    </submittedName>
</protein>
<dbReference type="Proteomes" id="UP000660680">
    <property type="component" value="Unassembled WGS sequence"/>
</dbReference>
<dbReference type="InterPro" id="IPR041583">
    <property type="entry name" value="TetR_C_31"/>
</dbReference>
<dbReference type="EMBL" id="BMRB01000001">
    <property type="protein sequence ID" value="GGS22750.1"/>
    <property type="molecule type" value="Genomic_DNA"/>
</dbReference>
<name>A0A918L951_9PSEU</name>
<evidence type="ECO:0000256" key="1">
    <source>
        <dbReference type="ARBA" id="ARBA00023015"/>
    </source>
</evidence>
<proteinExistence type="predicted"/>
<comment type="caution">
    <text evidence="6">The sequence shown here is derived from an EMBL/GenBank/DDBJ whole genome shotgun (WGS) entry which is preliminary data.</text>
</comment>
<dbReference type="InterPro" id="IPR050109">
    <property type="entry name" value="HTH-type_TetR-like_transc_reg"/>
</dbReference>
<keyword evidence="7" id="KW-1185">Reference proteome</keyword>
<keyword evidence="1" id="KW-0805">Transcription regulation</keyword>
<feature type="domain" description="HTH tetR-type" evidence="5">
    <location>
        <begin position="5"/>
        <end position="65"/>
    </location>
</feature>
<sequence>MTGMGDTRTEILRATLRVIGAEGVAGVTNRRIAREAGVSLGSITYHFDTQTSLLRETMLLFVAEETARLASVAEAHRSVISVDDAAALVERIVESTAFGSEEIAPLELYIHAGRDASLREAAATCFAAYDALATAVLSALGVPDPARMAGPVVALIAGLQLRRLATGTSGPTTVADALRLLVAA</sequence>
<evidence type="ECO:0000256" key="3">
    <source>
        <dbReference type="ARBA" id="ARBA00023163"/>
    </source>
</evidence>
<dbReference type="GO" id="GO:0000976">
    <property type="term" value="F:transcription cis-regulatory region binding"/>
    <property type="evidence" value="ECO:0007669"/>
    <property type="project" value="TreeGrafter"/>
</dbReference>
<gene>
    <name evidence="6" type="ORF">GCM10010171_14480</name>
</gene>
<organism evidence="6 7">
    <name type="scientific">Actinokineospora fastidiosa</name>
    <dbReference type="NCBI Taxonomy" id="1816"/>
    <lineage>
        <taxon>Bacteria</taxon>
        <taxon>Bacillati</taxon>
        <taxon>Actinomycetota</taxon>
        <taxon>Actinomycetes</taxon>
        <taxon>Pseudonocardiales</taxon>
        <taxon>Pseudonocardiaceae</taxon>
        <taxon>Actinokineospora</taxon>
    </lineage>
</organism>
<dbReference type="GO" id="GO:0003700">
    <property type="term" value="F:DNA-binding transcription factor activity"/>
    <property type="evidence" value="ECO:0007669"/>
    <property type="project" value="TreeGrafter"/>
</dbReference>